<evidence type="ECO:0000256" key="1">
    <source>
        <dbReference type="SAM" id="MobiDB-lite"/>
    </source>
</evidence>
<organism evidence="2 3">
    <name type="scientific">Streblomastix strix</name>
    <dbReference type="NCBI Taxonomy" id="222440"/>
    <lineage>
        <taxon>Eukaryota</taxon>
        <taxon>Metamonada</taxon>
        <taxon>Preaxostyla</taxon>
        <taxon>Oxymonadida</taxon>
        <taxon>Streblomastigidae</taxon>
        <taxon>Streblomastix</taxon>
    </lineage>
</organism>
<evidence type="ECO:0008006" key="4">
    <source>
        <dbReference type="Google" id="ProtNLM"/>
    </source>
</evidence>
<dbReference type="EMBL" id="SNRW01005737">
    <property type="protein sequence ID" value="KAA6384482.1"/>
    <property type="molecule type" value="Genomic_DNA"/>
</dbReference>
<feature type="non-terminal residue" evidence="2">
    <location>
        <position position="1"/>
    </location>
</feature>
<feature type="compositionally biased region" description="Basic residues" evidence="1">
    <location>
        <begin position="625"/>
        <end position="637"/>
    </location>
</feature>
<accession>A0A5J4VPG8</accession>
<gene>
    <name evidence="2" type="ORF">EZS28_019991</name>
</gene>
<name>A0A5J4VPG8_9EUKA</name>
<protein>
    <recommendedName>
        <fullName evidence="4">Right handed beta helix domain-containing protein</fullName>
    </recommendedName>
</protein>
<sequence length="779" mass="86176">ETGTGTVSGGGQKIAPFNSIEMGIRVAQADTQFNTIAVYASPGLYEKERRMGTLNNSSKSITVSGSSQYITTVTNKENAYFTTSSAMYDIKAGYLKLMCLTFSRYTQSISTINAEPLFNVAGGVLSVEQAIIQQNTQNSIFTSAHIKITNGSLHLNSVEFTEAQFSYINKLQEAPSAIIIEGYVENVTIRNSKFLSLKDTNDSAAAIELNIKEYSNILIEGSFFESNNASLGGACIVINFDTYALSNKDVKNGGDNVFVELRSNTFKDNTGNQAGAILISGDPWPVLIVYNYFINNIADTTTQPVPGNNRANDIFYDSNGFGKFVTSQYIKSCRSLSTGIRISVKQDYLEYDHLLSDDFEYITVAYQGDDTEGVGSPSNPFQTIGRAVENITSQTSTRHMHRRIELNEGLYIERQIDFNDVNITIVGYDEDGSSRGRQFHIIRGVPGDIYSLFFVTNKATLELQGVHLLRFPWDDSRNNLIRVNDPTAIFKLDNVLLTTSNDDEITQIRGQNSSTILLQSAAEVYIRNSEFGHGVYTVGSLIQIENRVVLINIENNKFNKQIRSGSVPGTTTVINENGVVINAQLTLNDSISYTHSVLRIRNSTFSGDNYNPYDSEYTSTSSKQSKNKNKNQSKKHPINQQQENVLDSTDVCYWKSSAVSVKNGTVLLDSGKFEGLNDGFSRVGRNIICEGLSTLTIESKDSFIEDGVPSSSYWIERDLGEISQQSNGCNVTGLIAYEPSLLFQPIVEGVEAVMIEDQMNSDGMLQQILKYIYTLLSNN</sequence>
<dbReference type="Proteomes" id="UP000324800">
    <property type="component" value="Unassembled WGS sequence"/>
</dbReference>
<feature type="region of interest" description="Disordered" evidence="1">
    <location>
        <begin position="609"/>
        <end position="641"/>
    </location>
</feature>
<evidence type="ECO:0000313" key="3">
    <source>
        <dbReference type="Proteomes" id="UP000324800"/>
    </source>
</evidence>
<dbReference type="InterPro" id="IPR011050">
    <property type="entry name" value="Pectin_lyase_fold/virulence"/>
</dbReference>
<proteinExistence type="predicted"/>
<evidence type="ECO:0000313" key="2">
    <source>
        <dbReference type="EMBL" id="KAA6384482.1"/>
    </source>
</evidence>
<reference evidence="2 3" key="1">
    <citation type="submission" date="2019-03" db="EMBL/GenBank/DDBJ databases">
        <title>Single cell metagenomics reveals metabolic interactions within the superorganism composed of flagellate Streblomastix strix and complex community of Bacteroidetes bacteria on its surface.</title>
        <authorList>
            <person name="Treitli S.C."/>
            <person name="Kolisko M."/>
            <person name="Husnik F."/>
            <person name="Keeling P."/>
            <person name="Hampl V."/>
        </authorList>
    </citation>
    <scope>NUCLEOTIDE SEQUENCE [LARGE SCALE GENOMIC DNA]</scope>
    <source>
        <strain evidence="2">ST1C</strain>
    </source>
</reference>
<dbReference type="AlphaFoldDB" id="A0A5J4VPG8"/>
<dbReference type="SUPFAM" id="SSF51126">
    <property type="entry name" value="Pectin lyase-like"/>
    <property type="match status" value="2"/>
</dbReference>
<comment type="caution">
    <text evidence="2">The sequence shown here is derived from an EMBL/GenBank/DDBJ whole genome shotgun (WGS) entry which is preliminary data.</text>
</comment>